<sequence length="173" mass="18642">MLVLTSGGLTDAIQQGHLLLVDGTYIPTGSRPASGQGAANHSGKRKVQCLSIQVAATDRGDLVAVSDPFPGARHDARGIQECGWSDLLAEAKACWIADSACTATTALTPVKKKPNHPRTEWEKQFNKTIAGIRAKVEHCIAHLKNWKILATGHRGRLNELPAIIRIVTQLELL</sequence>
<dbReference type="InterPro" id="IPR027806">
    <property type="entry name" value="HARBI1_dom"/>
</dbReference>
<dbReference type="GO" id="GO:0046872">
    <property type="term" value="F:metal ion binding"/>
    <property type="evidence" value="ECO:0007669"/>
    <property type="project" value="UniProtKB-KW"/>
</dbReference>
<dbReference type="AlphaFoldDB" id="A0A3P1T278"/>
<dbReference type="RefSeq" id="WP_124845850.1">
    <property type="nucleotide sequence ID" value="NZ_RQZG01000021.1"/>
</dbReference>
<dbReference type="Proteomes" id="UP000280819">
    <property type="component" value="Unassembled WGS sequence"/>
</dbReference>
<feature type="domain" description="DDE Tnp4" evidence="3">
    <location>
        <begin position="21"/>
        <end position="168"/>
    </location>
</feature>
<feature type="non-terminal residue" evidence="4">
    <location>
        <position position="173"/>
    </location>
</feature>
<reference evidence="4 5" key="1">
    <citation type="submission" date="2018-11" db="EMBL/GenBank/DDBJ databases">
        <title>Genomes From Bacteria Associated with the Canine Oral Cavity: a Test Case for Automated Genome-Based Taxonomic Assignment.</title>
        <authorList>
            <person name="Coil D.A."/>
            <person name="Jospin G."/>
            <person name="Darling A.E."/>
            <person name="Wallis C."/>
            <person name="Davis I.J."/>
            <person name="Harris S."/>
            <person name="Eisen J.A."/>
            <person name="Holcombe L.J."/>
            <person name="O'Flynn C."/>
        </authorList>
    </citation>
    <scope>NUCLEOTIDE SEQUENCE [LARGE SCALE GENOMIC DNA]</scope>
    <source>
        <strain evidence="4 5">OH887_COT-365</strain>
    </source>
</reference>
<name>A0A3P1T278_9ACTN</name>
<dbReference type="Pfam" id="PF13359">
    <property type="entry name" value="DDE_Tnp_4"/>
    <property type="match status" value="1"/>
</dbReference>
<evidence type="ECO:0000256" key="2">
    <source>
        <dbReference type="ARBA" id="ARBA00022723"/>
    </source>
</evidence>
<accession>A0A3P1T278</accession>
<dbReference type="EMBL" id="RQZG01000021">
    <property type="protein sequence ID" value="RRD03358.1"/>
    <property type="molecule type" value="Genomic_DNA"/>
</dbReference>
<dbReference type="OrthoDB" id="3255673at2"/>
<proteinExistence type="predicted"/>
<evidence type="ECO:0000313" key="5">
    <source>
        <dbReference type="Proteomes" id="UP000280819"/>
    </source>
</evidence>
<evidence type="ECO:0000313" key="4">
    <source>
        <dbReference type="EMBL" id="RRD03358.1"/>
    </source>
</evidence>
<comment type="cofactor">
    <cofactor evidence="1">
        <name>a divalent metal cation</name>
        <dbReference type="ChEBI" id="CHEBI:60240"/>
    </cofactor>
</comment>
<protein>
    <submittedName>
        <fullName evidence="4">Transposase</fullName>
    </submittedName>
</protein>
<gene>
    <name evidence="4" type="ORF">EII34_14285</name>
</gene>
<evidence type="ECO:0000259" key="3">
    <source>
        <dbReference type="Pfam" id="PF13359"/>
    </source>
</evidence>
<evidence type="ECO:0000256" key="1">
    <source>
        <dbReference type="ARBA" id="ARBA00001968"/>
    </source>
</evidence>
<comment type="caution">
    <text evidence="4">The sequence shown here is derived from an EMBL/GenBank/DDBJ whole genome shotgun (WGS) entry which is preliminary data.</text>
</comment>
<organism evidence="4 5">
    <name type="scientific">Arachnia propionica</name>
    <dbReference type="NCBI Taxonomy" id="1750"/>
    <lineage>
        <taxon>Bacteria</taxon>
        <taxon>Bacillati</taxon>
        <taxon>Actinomycetota</taxon>
        <taxon>Actinomycetes</taxon>
        <taxon>Propionibacteriales</taxon>
        <taxon>Propionibacteriaceae</taxon>
        <taxon>Arachnia</taxon>
    </lineage>
</organism>
<keyword evidence="2" id="KW-0479">Metal-binding</keyword>